<dbReference type="Proteomes" id="UP000824533">
    <property type="component" value="Linkage Group LG16"/>
</dbReference>
<evidence type="ECO:0000313" key="2">
    <source>
        <dbReference type="Proteomes" id="UP000824533"/>
    </source>
</evidence>
<protein>
    <submittedName>
        <fullName evidence="1">Uncharacterized protein</fullName>
    </submittedName>
</protein>
<name>A0ACC1CU33_9NEOP</name>
<comment type="caution">
    <text evidence="1">The sequence shown here is derived from an EMBL/GenBank/DDBJ whole genome shotgun (WGS) entry which is preliminary data.</text>
</comment>
<proteinExistence type="predicted"/>
<dbReference type="EMBL" id="CM034402">
    <property type="protein sequence ID" value="KAJ0174950.1"/>
    <property type="molecule type" value="Genomic_DNA"/>
</dbReference>
<reference evidence="1 2" key="1">
    <citation type="journal article" date="2021" name="Front. Genet.">
        <title>Chromosome-Level Genome Assembly Reveals Significant Gene Expansion in the Toll and IMD Signaling Pathways of Dendrolimus kikuchii.</title>
        <authorList>
            <person name="Zhou J."/>
            <person name="Wu P."/>
            <person name="Xiong Z."/>
            <person name="Liu N."/>
            <person name="Zhao N."/>
            <person name="Ji M."/>
            <person name="Qiu Y."/>
            <person name="Yang B."/>
        </authorList>
    </citation>
    <scope>NUCLEOTIDE SEQUENCE [LARGE SCALE GENOMIC DNA]</scope>
    <source>
        <strain evidence="1">Ann1</strain>
    </source>
</reference>
<keyword evidence="2" id="KW-1185">Reference proteome</keyword>
<organism evidence="1 2">
    <name type="scientific">Dendrolimus kikuchii</name>
    <dbReference type="NCBI Taxonomy" id="765133"/>
    <lineage>
        <taxon>Eukaryota</taxon>
        <taxon>Metazoa</taxon>
        <taxon>Ecdysozoa</taxon>
        <taxon>Arthropoda</taxon>
        <taxon>Hexapoda</taxon>
        <taxon>Insecta</taxon>
        <taxon>Pterygota</taxon>
        <taxon>Neoptera</taxon>
        <taxon>Endopterygota</taxon>
        <taxon>Lepidoptera</taxon>
        <taxon>Glossata</taxon>
        <taxon>Ditrysia</taxon>
        <taxon>Bombycoidea</taxon>
        <taxon>Lasiocampidae</taxon>
        <taxon>Dendrolimus</taxon>
    </lineage>
</organism>
<accession>A0ACC1CU33</accession>
<evidence type="ECO:0000313" key="1">
    <source>
        <dbReference type="EMBL" id="KAJ0174950.1"/>
    </source>
</evidence>
<gene>
    <name evidence="1" type="ORF">K1T71_009091</name>
</gene>
<sequence length="584" mass="64272">MGFDEGQIVLDSPNGAYYPGQTVRGKLEFDLEKVKKFRGIYIELKGWCKVHWTTTRSRRVRDRRETYTVSHDSHEEYFNTKIYLVGATDGEHHLQPGHYSFPFEWHLPVSCPSSFEGSWGRIRYQAKAVVDRAFKFDQEKKAAIRVIAPIDMNLNPMCSEPIEMGITNSYCCWCISSGSSETVVKLPVSGYCPGQVIPLEVYCKNSSNFDIYKIKLTIKREIYFRAEHHPGNRTAEDEIAEIKTGEVPGNTERSWTIEMEVPAMDVYNFDNCRYIDVNYFFKATVVTGNCHEDGENTHRIIIGSIPLRGFQDNVENPMKDQMPSQPYIPQNIQGVNAGYPIVNQPLPTNTPYPVPNYPNGSPYPSSYPHPNQAPYPLGNPGPNIGPNPYGGSATNVSNIAPNMGYPGGSPYIGPNQYPGSSLNLPNIAPNPYGGSANNLSNVGPNSPYPIGPTNIGANLPYPNSQSPYNSRGPSPLPYPTGQSPNVQGTFLKTGTVGFAVQTNVKGIDDASVPLLPPGAGVPHPPSSSPNPYASASAPEPCTPDKEEKTAPDSVDSSPNAPYPYNPNYHETKQESPKDKDDKQT</sequence>